<name>A0AAD5SZT7_9FUNG</name>
<dbReference type="GO" id="GO:0000981">
    <property type="term" value="F:DNA-binding transcription factor activity, RNA polymerase II-specific"/>
    <property type="evidence" value="ECO:0007669"/>
    <property type="project" value="InterPro"/>
</dbReference>
<dbReference type="PROSITE" id="PS50048">
    <property type="entry name" value="ZN2_CY6_FUNGAL_2"/>
    <property type="match status" value="1"/>
</dbReference>
<dbReference type="Proteomes" id="UP001211907">
    <property type="component" value="Unassembled WGS sequence"/>
</dbReference>
<dbReference type="PANTHER" id="PTHR43708:SF5">
    <property type="entry name" value="CONSERVED EXPRESSED OXIDOREDUCTASE (EUROFUNG)-RELATED"/>
    <property type="match status" value="1"/>
</dbReference>
<feature type="compositionally biased region" description="Low complexity" evidence="5">
    <location>
        <begin position="1153"/>
        <end position="1165"/>
    </location>
</feature>
<feature type="compositionally biased region" description="Low complexity" evidence="5">
    <location>
        <begin position="530"/>
        <end position="549"/>
    </location>
</feature>
<sequence>MTKLKVGVIGFGMSANVFHIPLILAIPELSLHAIVQRNATSGGYGDARTKHPDVKVYTTSTALLDDANIDIVIVTTPPDSHFSLALAALEAGKHVVVEKPFVPTSAEAATLDSAAQKHGKSLAVYQNRRWDADFVTVKHLINEGKLGRIVEFESHYDRYKPEKPTTWKGELPLNQGGSILYDLGSHILDQAVSLFGVPRDVTAVFANQRNDGSAEFDSFTLLLSYGADPEFALPLVTVKASILSIETEQPRFWIRGDKGTFRKAYVDIQEDQLKAGFSPLQSGFGVEPVERAGTVTELIDGVPVASKFPNVQTASYLNFYRLFTDSVLKNEPALVPVSAREATDVLRVIEAAQESDTQRPKCGRCIGRDSDCEYIDVHMQYSITAVTAGQVYPGVNMNANMLPVLGSPEASTALSPSDAAASMSPMSPPSLYLPMPNQSFEGNSRRPLPCNECRHLRKKCSLERPTCARCEHRGVVCVYSKSLRKMSEPLPNFNPLSLSSMRSLASPTSLFSTTFNGNNTNGANDPLKQSSNNTNNVNDDNNSNSNYNNIGQSAASHASNSPPRRNNIGLSLNIKNEANLSIAAMSSSSSLNLDADLLFSPGEVASLISANAITPISANNSNIGNIAAPTTANSTKSSLLSIDLDSIRRAHSASTYVTADPSSAFDQILYTFDLQLSNENDGNMDNNTNTNSLIPSTQPSQQFLASMSHPSSPSITATQNIQILGDSADSSPATFEEWTLIHNFVGTVVQTYRSSFEILFPMSILASIFTEPPALRHAECAMAAHFALSLPPSVGFEYYTSARRLLATQEIPSLKIIQALYYLSTFALLNGQTSATNILLQNAIHMLRALRLEVDPDESVWLLQYNLSNNDKEERRRTFWIVSTFFKIDQLTRGGLNETSGTDSFTFNTATSVQNFQFQIGNSLQTAPVVHLYHLFDIVHEITKYVGRISLGQQTTNNGPPPSPTQSLSSLTSNLSIRKRLPLAVIIQDPEFSTLKSHLTARLKEIPPQLYISSPPVRSEIIGAMDLSCRVFLNLCMRASSCYMHRAQLYLTALTGPRLAMGDGVLTTAVETCITNARDIAHMCEILNVGGLGLWDCDLYVQARSALFEGALVLWFLACRVQNEWLNGPDVEALATVGGSSAMGSERTTVTESSSLRSGGSAMSGVEEERLDEESGSDSEGENSDSESSSCSDGECDSGSESNGAEFGNSQEMRRRWRVASPPNLSPLVARRRSLRLMLRRAVGEILKTLVVFESKVAIGIRRFSDNTQQPRNVKIEDGQHHQGNITTSNFMTPLVECVRLFVAEMETAADATRFSGGWICRDNDNDYENVPACDIECGGVFIGLMGAEICVDGGAKVARWNNENEERWRRFWKQGGSGQ</sequence>
<comment type="caution">
    <text evidence="7">The sequence shown here is derived from an EMBL/GenBank/DDBJ whole genome shotgun (WGS) entry which is preliminary data.</text>
</comment>
<dbReference type="PANTHER" id="PTHR43708">
    <property type="entry name" value="CONSERVED EXPRESSED OXIDOREDUCTASE (EUROFUNG)"/>
    <property type="match status" value="1"/>
</dbReference>
<feature type="compositionally biased region" description="Polar residues" evidence="5">
    <location>
        <begin position="1140"/>
        <end position="1152"/>
    </location>
</feature>
<keyword evidence="2" id="KW-0479">Metal-binding</keyword>
<feature type="region of interest" description="Disordered" evidence="5">
    <location>
        <begin position="512"/>
        <end position="569"/>
    </location>
</feature>
<dbReference type="Gene3D" id="3.40.50.720">
    <property type="entry name" value="NAD(P)-binding Rossmann-like Domain"/>
    <property type="match status" value="1"/>
</dbReference>
<gene>
    <name evidence="7" type="ORF">HK100_012453</name>
</gene>
<feature type="non-terminal residue" evidence="7">
    <location>
        <position position="1"/>
    </location>
</feature>
<dbReference type="EMBL" id="JADGJH010000896">
    <property type="protein sequence ID" value="KAJ3121248.1"/>
    <property type="molecule type" value="Genomic_DNA"/>
</dbReference>
<dbReference type="SUPFAM" id="SSF57701">
    <property type="entry name" value="Zn2/Cys6 DNA-binding domain"/>
    <property type="match status" value="1"/>
</dbReference>
<dbReference type="GO" id="GO:0003677">
    <property type="term" value="F:DNA binding"/>
    <property type="evidence" value="ECO:0007669"/>
    <property type="project" value="InterPro"/>
</dbReference>
<dbReference type="Gene3D" id="3.30.360.10">
    <property type="entry name" value="Dihydrodipicolinate Reductase, domain 2"/>
    <property type="match status" value="1"/>
</dbReference>
<dbReference type="InterPro" id="IPR036864">
    <property type="entry name" value="Zn2-C6_fun-type_DNA-bd_sf"/>
</dbReference>
<dbReference type="InterPro" id="IPR001138">
    <property type="entry name" value="Zn2Cys6_DnaBD"/>
</dbReference>
<comment type="similarity">
    <text evidence="1">Belongs to the Gfo/Idh/MocA family.</text>
</comment>
<feature type="region of interest" description="Disordered" evidence="5">
    <location>
        <begin position="1140"/>
        <end position="1215"/>
    </location>
</feature>
<keyword evidence="3" id="KW-0560">Oxidoreductase</keyword>
<dbReference type="SMART" id="SM00066">
    <property type="entry name" value="GAL4"/>
    <property type="match status" value="1"/>
</dbReference>
<feature type="compositionally biased region" description="Acidic residues" evidence="5">
    <location>
        <begin position="1169"/>
        <end position="1185"/>
    </location>
</feature>
<evidence type="ECO:0000256" key="2">
    <source>
        <dbReference type="ARBA" id="ARBA00022723"/>
    </source>
</evidence>
<organism evidence="7 8">
    <name type="scientific">Physocladia obscura</name>
    <dbReference type="NCBI Taxonomy" id="109957"/>
    <lineage>
        <taxon>Eukaryota</taxon>
        <taxon>Fungi</taxon>
        <taxon>Fungi incertae sedis</taxon>
        <taxon>Chytridiomycota</taxon>
        <taxon>Chytridiomycota incertae sedis</taxon>
        <taxon>Chytridiomycetes</taxon>
        <taxon>Chytridiales</taxon>
        <taxon>Chytriomycetaceae</taxon>
        <taxon>Physocladia</taxon>
    </lineage>
</organism>
<dbReference type="InterPro" id="IPR000683">
    <property type="entry name" value="Gfo/Idh/MocA-like_OxRdtase_N"/>
</dbReference>
<evidence type="ECO:0000256" key="4">
    <source>
        <dbReference type="ARBA" id="ARBA00023242"/>
    </source>
</evidence>
<keyword evidence="4" id="KW-0539">Nucleus</keyword>
<evidence type="ECO:0000256" key="5">
    <source>
        <dbReference type="SAM" id="MobiDB-lite"/>
    </source>
</evidence>
<evidence type="ECO:0000256" key="1">
    <source>
        <dbReference type="ARBA" id="ARBA00010928"/>
    </source>
</evidence>
<accession>A0AAD5SZT7</accession>
<evidence type="ECO:0000313" key="7">
    <source>
        <dbReference type="EMBL" id="KAJ3121248.1"/>
    </source>
</evidence>
<protein>
    <recommendedName>
        <fullName evidence="6">Zn(2)-C6 fungal-type domain-containing protein</fullName>
    </recommendedName>
</protein>
<dbReference type="InterPro" id="IPR051317">
    <property type="entry name" value="Gfo/Idh/MocA_oxidoreduct"/>
</dbReference>
<evidence type="ECO:0000259" key="6">
    <source>
        <dbReference type="PROSITE" id="PS50048"/>
    </source>
</evidence>
<evidence type="ECO:0000256" key="3">
    <source>
        <dbReference type="ARBA" id="ARBA00023002"/>
    </source>
</evidence>
<feature type="compositionally biased region" description="Low complexity" evidence="5">
    <location>
        <begin position="1186"/>
        <end position="1204"/>
    </location>
</feature>
<dbReference type="Gene3D" id="4.10.240.10">
    <property type="entry name" value="Zn(2)-C6 fungal-type DNA-binding domain"/>
    <property type="match status" value="1"/>
</dbReference>
<dbReference type="SUPFAM" id="SSF55347">
    <property type="entry name" value="Glyceraldehyde-3-phosphate dehydrogenase-like, C-terminal domain"/>
    <property type="match status" value="1"/>
</dbReference>
<keyword evidence="8" id="KW-1185">Reference proteome</keyword>
<dbReference type="GO" id="GO:0016491">
    <property type="term" value="F:oxidoreductase activity"/>
    <property type="evidence" value="ECO:0007669"/>
    <property type="project" value="UniProtKB-KW"/>
</dbReference>
<dbReference type="InterPro" id="IPR004104">
    <property type="entry name" value="Gfo/Idh/MocA-like_OxRdtase_C"/>
</dbReference>
<dbReference type="CDD" id="cd00067">
    <property type="entry name" value="GAL4"/>
    <property type="match status" value="1"/>
</dbReference>
<dbReference type="SUPFAM" id="SSF51735">
    <property type="entry name" value="NAD(P)-binding Rossmann-fold domains"/>
    <property type="match status" value="1"/>
</dbReference>
<dbReference type="GO" id="GO:0006351">
    <property type="term" value="P:DNA-templated transcription"/>
    <property type="evidence" value="ECO:0007669"/>
    <property type="project" value="InterPro"/>
</dbReference>
<feature type="domain" description="Zn(2)-C6 fungal-type" evidence="6">
    <location>
        <begin position="449"/>
        <end position="479"/>
    </location>
</feature>
<feature type="compositionally biased region" description="Polar residues" evidence="5">
    <location>
        <begin position="550"/>
        <end position="569"/>
    </location>
</feature>
<dbReference type="GO" id="GO:0000166">
    <property type="term" value="F:nucleotide binding"/>
    <property type="evidence" value="ECO:0007669"/>
    <property type="project" value="InterPro"/>
</dbReference>
<evidence type="ECO:0000313" key="8">
    <source>
        <dbReference type="Proteomes" id="UP001211907"/>
    </source>
</evidence>
<dbReference type="Pfam" id="PF02894">
    <property type="entry name" value="GFO_IDH_MocA_C"/>
    <property type="match status" value="1"/>
</dbReference>
<dbReference type="Pfam" id="PF00172">
    <property type="entry name" value="Zn_clus"/>
    <property type="match status" value="1"/>
</dbReference>
<dbReference type="GO" id="GO:0008270">
    <property type="term" value="F:zinc ion binding"/>
    <property type="evidence" value="ECO:0007669"/>
    <property type="project" value="InterPro"/>
</dbReference>
<reference evidence="7" key="1">
    <citation type="submission" date="2020-05" db="EMBL/GenBank/DDBJ databases">
        <title>Phylogenomic resolution of chytrid fungi.</title>
        <authorList>
            <person name="Stajich J.E."/>
            <person name="Amses K."/>
            <person name="Simmons R."/>
            <person name="Seto K."/>
            <person name="Myers J."/>
            <person name="Bonds A."/>
            <person name="Quandt C.A."/>
            <person name="Barry K."/>
            <person name="Liu P."/>
            <person name="Grigoriev I."/>
            <person name="Longcore J.E."/>
            <person name="James T.Y."/>
        </authorList>
    </citation>
    <scope>NUCLEOTIDE SEQUENCE</scope>
    <source>
        <strain evidence="7">JEL0513</strain>
    </source>
</reference>
<proteinExistence type="inferred from homology"/>
<dbReference type="InterPro" id="IPR036291">
    <property type="entry name" value="NAD(P)-bd_dom_sf"/>
</dbReference>
<feature type="compositionally biased region" description="Low complexity" evidence="5">
    <location>
        <begin position="512"/>
        <end position="522"/>
    </location>
</feature>
<dbReference type="CDD" id="cd12148">
    <property type="entry name" value="fungal_TF_MHR"/>
    <property type="match status" value="1"/>
</dbReference>
<dbReference type="InterPro" id="IPR007219">
    <property type="entry name" value="XnlR_reg_dom"/>
</dbReference>
<dbReference type="Pfam" id="PF01408">
    <property type="entry name" value="GFO_IDH_MocA"/>
    <property type="match status" value="1"/>
</dbReference>
<dbReference type="Pfam" id="PF04082">
    <property type="entry name" value="Fungal_trans"/>
    <property type="match status" value="1"/>
</dbReference>